<dbReference type="PRINTS" id="PR00385">
    <property type="entry name" value="P450"/>
</dbReference>
<proteinExistence type="inferred from homology"/>
<evidence type="ECO:0000256" key="2">
    <source>
        <dbReference type="ARBA" id="ARBA00022617"/>
    </source>
</evidence>
<dbReference type="Pfam" id="PF00067">
    <property type="entry name" value="p450"/>
    <property type="match status" value="1"/>
</dbReference>
<dbReference type="InterPro" id="IPR017972">
    <property type="entry name" value="Cyt_P450_CS"/>
</dbReference>
<keyword evidence="4 7" id="KW-0560">Oxidoreductase</keyword>
<dbReference type="AlphaFoldDB" id="M0NHC6"/>
<protein>
    <submittedName>
        <fullName evidence="8">Cytochrome P450</fullName>
    </submittedName>
</protein>
<dbReference type="InterPro" id="IPR050196">
    <property type="entry name" value="Cytochrome_P450_Monoox"/>
</dbReference>
<dbReference type="InterPro" id="IPR001128">
    <property type="entry name" value="Cyt_P450"/>
</dbReference>
<dbReference type="eggNOG" id="arCOG02814">
    <property type="taxonomic scope" value="Archaea"/>
</dbReference>
<keyword evidence="2 7" id="KW-0349">Heme</keyword>
<keyword evidence="3 7" id="KW-0479">Metal-binding</keyword>
<dbReference type="PATRIC" id="fig|1227457.3.peg.815"/>
<organism evidence="8 9">
    <name type="scientific">Halococcus thailandensis JCM 13552</name>
    <dbReference type="NCBI Taxonomy" id="1227457"/>
    <lineage>
        <taxon>Archaea</taxon>
        <taxon>Methanobacteriati</taxon>
        <taxon>Methanobacteriota</taxon>
        <taxon>Stenosarchaea group</taxon>
        <taxon>Halobacteria</taxon>
        <taxon>Halobacteriales</taxon>
        <taxon>Halococcaceae</taxon>
        <taxon>Halococcus</taxon>
    </lineage>
</organism>
<evidence type="ECO:0000256" key="3">
    <source>
        <dbReference type="ARBA" id="ARBA00022723"/>
    </source>
</evidence>
<gene>
    <name evidence="8" type="ORF">C451_04516</name>
</gene>
<dbReference type="InterPro" id="IPR002401">
    <property type="entry name" value="Cyt_P450_E_grp-I"/>
</dbReference>
<evidence type="ECO:0000313" key="8">
    <source>
        <dbReference type="EMBL" id="EMA56035.1"/>
    </source>
</evidence>
<evidence type="ECO:0000256" key="4">
    <source>
        <dbReference type="ARBA" id="ARBA00023002"/>
    </source>
</evidence>
<dbReference type="PANTHER" id="PTHR24291">
    <property type="entry name" value="CYTOCHROME P450 FAMILY 4"/>
    <property type="match status" value="1"/>
</dbReference>
<evidence type="ECO:0000256" key="1">
    <source>
        <dbReference type="ARBA" id="ARBA00010617"/>
    </source>
</evidence>
<dbReference type="Proteomes" id="UP000011680">
    <property type="component" value="Unassembled WGS sequence"/>
</dbReference>
<dbReference type="GO" id="GO:0016705">
    <property type="term" value="F:oxidoreductase activity, acting on paired donors, with incorporation or reduction of molecular oxygen"/>
    <property type="evidence" value="ECO:0007669"/>
    <property type="project" value="InterPro"/>
</dbReference>
<comment type="caution">
    <text evidence="8">The sequence shown here is derived from an EMBL/GenBank/DDBJ whole genome shotgun (WGS) entry which is preliminary data.</text>
</comment>
<dbReference type="EMBL" id="AOMF01000099">
    <property type="protein sequence ID" value="EMA56035.1"/>
    <property type="molecule type" value="Genomic_DNA"/>
</dbReference>
<dbReference type="PANTHER" id="PTHR24291:SF50">
    <property type="entry name" value="BIFUNCTIONAL ALBAFLAVENONE MONOOXYGENASE_TERPENE SYNTHASE"/>
    <property type="match status" value="1"/>
</dbReference>
<evidence type="ECO:0000256" key="5">
    <source>
        <dbReference type="ARBA" id="ARBA00023004"/>
    </source>
</evidence>
<keyword evidence="5 7" id="KW-0408">Iron</keyword>
<accession>M0NHC6</accession>
<dbReference type="PRINTS" id="PR00463">
    <property type="entry name" value="EP450I"/>
</dbReference>
<dbReference type="GO" id="GO:0005506">
    <property type="term" value="F:iron ion binding"/>
    <property type="evidence" value="ECO:0007669"/>
    <property type="project" value="InterPro"/>
</dbReference>
<dbReference type="GO" id="GO:0020037">
    <property type="term" value="F:heme binding"/>
    <property type="evidence" value="ECO:0007669"/>
    <property type="project" value="InterPro"/>
</dbReference>
<sequence length="421" mass="47354">MELPGTDVYVLAGAEYLEQALVTDVDAFGKTDDFNRVFGNGVLSTEGEQWSRQRGILQPLFHPERVSGYADDMVAATQRRLATWEDGERLDIESEMQDLTIEILFATLFGRDLAPGEGDDLRDASDGLNKWFVPTSWLLPHWIPTPSRHKFSNSESRLRVEIRRLLAEYEYADKSGTVTLADQVGQSASDGQSGGSESETLLSKLSEAAEATGDEHLNPEEIEDQMLTMIFAGYETTASAIAFALYSLATEPDVRAAFHEELDTVLDGRPPTRDDVSRLDLTNRIVTETLRLYPPIHTIPRQTTREVDVGRYHLPPDEQVHLSVISVHRDEQYYDAPLEFRPDRWTDGFQEELDDHAFIPFGGGRRTCIGREFARLEATLALATIGQRFDLEWTGDETDIAIEPEMTTKTQNGLPMAVRER</sequence>
<keyword evidence="6 7" id="KW-0503">Monooxygenase</keyword>
<dbReference type="PROSITE" id="PS00086">
    <property type="entry name" value="CYTOCHROME_P450"/>
    <property type="match status" value="1"/>
</dbReference>
<dbReference type="GO" id="GO:0004497">
    <property type="term" value="F:monooxygenase activity"/>
    <property type="evidence" value="ECO:0007669"/>
    <property type="project" value="UniProtKB-KW"/>
</dbReference>
<name>M0NHC6_9EURY</name>
<evidence type="ECO:0000256" key="6">
    <source>
        <dbReference type="ARBA" id="ARBA00023033"/>
    </source>
</evidence>
<comment type="similarity">
    <text evidence="1 7">Belongs to the cytochrome P450 family.</text>
</comment>
<dbReference type="Gene3D" id="1.10.630.10">
    <property type="entry name" value="Cytochrome P450"/>
    <property type="match status" value="1"/>
</dbReference>
<dbReference type="STRING" id="1227457.C451_04516"/>
<dbReference type="SUPFAM" id="SSF48264">
    <property type="entry name" value="Cytochrome P450"/>
    <property type="match status" value="1"/>
</dbReference>
<dbReference type="InterPro" id="IPR036396">
    <property type="entry name" value="Cyt_P450_sf"/>
</dbReference>
<evidence type="ECO:0000256" key="7">
    <source>
        <dbReference type="RuleBase" id="RU000461"/>
    </source>
</evidence>
<keyword evidence="9" id="KW-1185">Reference proteome</keyword>
<reference evidence="8 9" key="1">
    <citation type="journal article" date="2014" name="PLoS Genet.">
        <title>Phylogenetically driven sequencing of extremely halophilic archaea reveals strategies for static and dynamic osmo-response.</title>
        <authorList>
            <person name="Becker E.A."/>
            <person name="Seitzer P.M."/>
            <person name="Tritt A."/>
            <person name="Larsen D."/>
            <person name="Krusor M."/>
            <person name="Yao A.I."/>
            <person name="Wu D."/>
            <person name="Madern D."/>
            <person name="Eisen J.A."/>
            <person name="Darling A.E."/>
            <person name="Facciotti M.T."/>
        </authorList>
    </citation>
    <scope>NUCLEOTIDE SEQUENCE [LARGE SCALE GENOMIC DNA]</scope>
    <source>
        <strain evidence="8 9">JCM 13552</strain>
    </source>
</reference>
<evidence type="ECO:0000313" key="9">
    <source>
        <dbReference type="Proteomes" id="UP000011680"/>
    </source>
</evidence>